<proteinExistence type="inferred from homology"/>
<feature type="active site" description="Proton acceptor" evidence="8">
    <location>
        <position position="65"/>
    </location>
</feature>
<organism evidence="11 12">
    <name type="scientific">Halocynthiibacter styelae</name>
    <dbReference type="NCBI Taxonomy" id="2761955"/>
    <lineage>
        <taxon>Bacteria</taxon>
        <taxon>Pseudomonadati</taxon>
        <taxon>Pseudomonadota</taxon>
        <taxon>Alphaproteobacteria</taxon>
        <taxon>Rhodobacterales</taxon>
        <taxon>Paracoccaceae</taxon>
        <taxon>Halocynthiibacter</taxon>
    </lineage>
</organism>
<dbReference type="EC" id="2.4.99.12" evidence="3 9"/>
<dbReference type="Pfam" id="PF04413">
    <property type="entry name" value="Glycos_transf_N"/>
    <property type="match status" value="1"/>
</dbReference>
<dbReference type="Gene3D" id="3.40.50.11720">
    <property type="entry name" value="3-Deoxy-D-manno-octulosonic-acid transferase, N-terminal domain"/>
    <property type="match status" value="1"/>
</dbReference>
<accession>A0A8J7LQ59</accession>
<evidence type="ECO:0000256" key="4">
    <source>
        <dbReference type="ARBA" id="ARBA00019077"/>
    </source>
</evidence>
<evidence type="ECO:0000256" key="2">
    <source>
        <dbReference type="ARBA" id="ARBA00004713"/>
    </source>
</evidence>
<dbReference type="Proteomes" id="UP000640583">
    <property type="component" value="Unassembled WGS sequence"/>
</dbReference>
<dbReference type="SUPFAM" id="SSF53756">
    <property type="entry name" value="UDP-Glycosyltransferase/glycogen phosphorylase"/>
    <property type="match status" value="1"/>
</dbReference>
<name>A0A8J7LQ59_9RHOB</name>
<sequence length="422" mass="45779">MTSIPFILKAWLALTRLFAGPIAWFSAYFHRRMGADPLRFSERLGKDLPDGREETIWFHAASLGEVRQIGPLAAQISQASQAGVLITTTTVAGAGWVAQAMPYAVHRYAPLDTPSAVKDFISGWSFSAAVFVEGDLWPRMLLELEKQDVPRILLNARHSKTRLRFRQAFARLLGSFDCVTCRSEGIADDMLALGLPKDRVHVLPDLRTTLPKLPVNPEFSRMLSQAIGERPHWLAASTHPADEDAVLNAHAEVLASHPSALLILAPRHPRRGNDLANMAGERGFTVARRSLKVDVTAETQIYIVDTLGEMGSLFDQAPVAFLGGSIGKEGGHTPYEPASFGTAILYGPNVKNFTDAFAGLSDIGAAVQVPESDKLGAVLNGLMEGARVREMGQAGLEYTEDGQGALARYVDLLSDVVDAGRE</sequence>
<dbReference type="EMBL" id="JADCKQ010000006">
    <property type="protein sequence ID" value="MBI1493862.1"/>
    <property type="molecule type" value="Genomic_DNA"/>
</dbReference>
<evidence type="ECO:0000256" key="1">
    <source>
        <dbReference type="ARBA" id="ARBA00003394"/>
    </source>
</evidence>
<comment type="subcellular location">
    <subcellularLocation>
        <location evidence="9">Cell membrane</location>
    </subcellularLocation>
</comment>
<evidence type="ECO:0000256" key="3">
    <source>
        <dbReference type="ARBA" id="ARBA00012621"/>
    </source>
</evidence>
<dbReference type="GO" id="GO:0009245">
    <property type="term" value="P:lipid A biosynthetic process"/>
    <property type="evidence" value="ECO:0007669"/>
    <property type="project" value="TreeGrafter"/>
</dbReference>
<reference evidence="11" key="1">
    <citation type="submission" date="2020-10" db="EMBL/GenBank/DDBJ databases">
        <title>Paenihalocynthiibacter styelae gen. nov., sp. nov., isolated from stalked sea squirt Styela clava.</title>
        <authorList>
            <person name="Kim Y.-O."/>
            <person name="Yoon J.-H."/>
        </authorList>
    </citation>
    <scope>NUCLEOTIDE SEQUENCE</scope>
    <source>
        <strain evidence="11">MYP1-1</strain>
    </source>
</reference>
<evidence type="ECO:0000256" key="7">
    <source>
        <dbReference type="ARBA" id="ARBA00049183"/>
    </source>
</evidence>
<dbReference type="GO" id="GO:0005886">
    <property type="term" value="C:plasma membrane"/>
    <property type="evidence" value="ECO:0007669"/>
    <property type="project" value="UniProtKB-SubCell"/>
</dbReference>
<dbReference type="AlphaFoldDB" id="A0A8J7LQ59"/>
<comment type="catalytic activity">
    <reaction evidence="7 9">
        <text>lipid IVA (E. coli) + CMP-3-deoxy-beta-D-manno-octulosonate = alpha-Kdo-(2-&gt;6)-lipid IVA (E. coli) + CMP + H(+)</text>
        <dbReference type="Rhea" id="RHEA:28066"/>
        <dbReference type="ChEBI" id="CHEBI:15378"/>
        <dbReference type="ChEBI" id="CHEBI:58603"/>
        <dbReference type="ChEBI" id="CHEBI:60364"/>
        <dbReference type="ChEBI" id="CHEBI:60377"/>
        <dbReference type="ChEBI" id="CHEBI:85987"/>
        <dbReference type="EC" id="2.4.99.12"/>
    </reaction>
</comment>
<protein>
    <recommendedName>
        <fullName evidence="4 9">3-deoxy-D-manno-octulosonic acid transferase</fullName>
        <shortName evidence="9">Kdo transferase</shortName>
        <ecNumber evidence="3 9">2.4.99.12</ecNumber>
    </recommendedName>
    <alternativeName>
        <fullName evidence="6 9">Lipid IV(A) 3-deoxy-D-manno-octulosonic acid transferase</fullName>
    </alternativeName>
</protein>
<keyword evidence="9" id="KW-0448">Lipopolysaccharide biosynthesis</keyword>
<dbReference type="Gene3D" id="3.40.50.2000">
    <property type="entry name" value="Glycogen Phosphorylase B"/>
    <property type="match status" value="1"/>
</dbReference>
<dbReference type="InterPro" id="IPR038107">
    <property type="entry name" value="Glycos_transf_N_sf"/>
</dbReference>
<comment type="similarity">
    <text evidence="9">Belongs to the glycosyltransferase group 1 family.</text>
</comment>
<dbReference type="RefSeq" id="WP_228848673.1">
    <property type="nucleotide sequence ID" value="NZ_JADCKQ010000006.1"/>
</dbReference>
<keyword evidence="9" id="KW-1003">Cell membrane</keyword>
<dbReference type="GO" id="GO:0009244">
    <property type="term" value="P:lipopolysaccharide core region biosynthetic process"/>
    <property type="evidence" value="ECO:0007669"/>
    <property type="project" value="UniProtKB-UniRule"/>
</dbReference>
<feature type="domain" description="3-deoxy-D-manno-octulosonic-acid transferase N-terminal" evidence="10">
    <location>
        <begin position="39"/>
        <end position="208"/>
    </location>
</feature>
<evidence type="ECO:0000313" key="11">
    <source>
        <dbReference type="EMBL" id="MBI1493862.1"/>
    </source>
</evidence>
<comment type="caution">
    <text evidence="11">The sequence shown here is derived from an EMBL/GenBank/DDBJ whole genome shotgun (WGS) entry which is preliminary data.</text>
</comment>
<dbReference type="GO" id="GO:0043842">
    <property type="term" value="F:Kdo transferase activity"/>
    <property type="evidence" value="ECO:0007669"/>
    <property type="project" value="UniProtKB-EC"/>
</dbReference>
<evidence type="ECO:0000256" key="8">
    <source>
        <dbReference type="PIRSR" id="PIRSR639901-1"/>
    </source>
</evidence>
<dbReference type="PANTHER" id="PTHR42755:SF1">
    <property type="entry name" value="3-DEOXY-D-MANNO-OCTULOSONIC ACID TRANSFERASE, MITOCHONDRIAL-RELATED"/>
    <property type="match status" value="1"/>
</dbReference>
<evidence type="ECO:0000259" key="10">
    <source>
        <dbReference type="Pfam" id="PF04413"/>
    </source>
</evidence>
<dbReference type="UniPathway" id="UPA00958"/>
<keyword evidence="9" id="KW-0472">Membrane</keyword>
<comment type="function">
    <text evidence="1 9">Involved in lipopolysaccharide (LPS) biosynthesis. Catalyzes the transfer of 3-deoxy-D-manno-octulosonate (Kdo) residue(s) from CMP-Kdo to lipid IV(A), the tetraacyldisaccharide-1,4'-bisphosphate precursor of lipid A.</text>
</comment>
<evidence type="ECO:0000256" key="6">
    <source>
        <dbReference type="ARBA" id="ARBA00031445"/>
    </source>
</evidence>
<gene>
    <name evidence="11" type="ORF">H1D41_09470</name>
</gene>
<dbReference type="InterPro" id="IPR007507">
    <property type="entry name" value="Glycos_transf_N"/>
</dbReference>
<comment type="pathway">
    <text evidence="2 9">Bacterial outer membrane biogenesis; LPS core biosynthesis.</text>
</comment>
<evidence type="ECO:0000313" key="12">
    <source>
        <dbReference type="Proteomes" id="UP000640583"/>
    </source>
</evidence>
<dbReference type="InterPro" id="IPR039901">
    <property type="entry name" value="Kdotransferase"/>
</dbReference>
<keyword evidence="5 9" id="KW-0808">Transferase</keyword>
<keyword evidence="12" id="KW-1185">Reference proteome</keyword>
<evidence type="ECO:0000256" key="9">
    <source>
        <dbReference type="RuleBase" id="RU365103"/>
    </source>
</evidence>
<evidence type="ECO:0000256" key="5">
    <source>
        <dbReference type="ARBA" id="ARBA00022679"/>
    </source>
</evidence>
<dbReference type="PANTHER" id="PTHR42755">
    <property type="entry name" value="3-DEOXY-MANNO-OCTULOSONATE CYTIDYLYLTRANSFERASE"/>
    <property type="match status" value="1"/>
</dbReference>